<evidence type="ECO:0000256" key="3">
    <source>
        <dbReference type="ARBA" id="ARBA00022448"/>
    </source>
</evidence>
<dbReference type="GO" id="GO:0016682">
    <property type="term" value="F:oxidoreductase activity, acting on diphenols and related substances as donors, oxygen as acceptor"/>
    <property type="evidence" value="ECO:0007669"/>
    <property type="project" value="TreeGrafter"/>
</dbReference>
<proteinExistence type="inferred from homology"/>
<keyword evidence="5" id="KW-0349">Heme</keyword>
<evidence type="ECO:0000256" key="9">
    <source>
        <dbReference type="ARBA" id="ARBA00022989"/>
    </source>
</evidence>
<evidence type="ECO:0000256" key="5">
    <source>
        <dbReference type="ARBA" id="ARBA00022617"/>
    </source>
</evidence>
<comment type="similarity">
    <text evidence="2">Belongs to the cytochrome ubiquinol oxidase subunit 2 family.</text>
</comment>
<dbReference type="EMBL" id="AP025739">
    <property type="protein sequence ID" value="BDI28613.1"/>
    <property type="molecule type" value="Genomic_DNA"/>
</dbReference>
<dbReference type="FunCoup" id="A0A402D1L3">
    <property type="interactions" value="231"/>
</dbReference>
<keyword evidence="3" id="KW-0813">Transport</keyword>
<dbReference type="OrthoDB" id="9776710at2"/>
<keyword evidence="8" id="KW-0249">Electron transport</keyword>
<keyword evidence="7" id="KW-0479">Metal-binding</keyword>
<reference evidence="12 13" key="1">
    <citation type="journal article" date="2019" name="Int. J. Syst. Evol. Microbiol.">
        <title>Capsulimonas corticalis gen. nov., sp. nov., an aerobic capsulated bacterium, of a novel bacterial order, Capsulimonadales ord. nov., of the class Armatimonadia of the phylum Armatimonadetes.</title>
        <authorList>
            <person name="Li J."/>
            <person name="Kudo C."/>
            <person name="Tonouchi A."/>
        </authorList>
    </citation>
    <scope>NUCLEOTIDE SEQUENCE [LARGE SCALE GENOMIC DNA]</scope>
    <source>
        <strain evidence="12 13">AX-7</strain>
    </source>
</reference>
<keyword evidence="13" id="KW-1185">Reference proteome</keyword>
<evidence type="ECO:0000256" key="7">
    <source>
        <dbReference type="ARBA" id="ARBA00022723"/>
    </source>
</evidence>
<dbReference type="Proteomes" id="UP000287394">
    <property type="component" value="Chromosome"/>
</dbReference>
<gene>
    <name evidence="12" type="primary">cydB_1</name>
    <name evidence="12" type="ORF">CCAX7_006640</name>
</gene>
<evidence type="ECO:0000313" key="13">
    <source>
        <dbReference type="Proteomes" id="UP000287394"/>
    </source>
</evidence>
<dbReference type="GO" id="GO:0046872">
    <property type="term" value="F:metal ion binding"/>
    <property type="evidence" value="ECO:0007669"/>
    <property type="project" value="UniProtKB-KW"/>
</dbReference>
<dbReference type="Pfam" id="PF02322">
    <property type="entry name" value="Cyt_bd_oxida_II"/>
    <property type="match status" value="1"/>
</dbReference>
<accession>A0A402D1L3</accession>
<dbReference type="GO" id="GO:0070069">
    <property type="term" value="C:cytochrome complex"/>
    <property type="evidence" value="ECO:0007669"/>
    <property type="project" value="TreeGrafter"/>
</dbReference>
<dbReference type="GO" id="GO:0019646">
    <property type="term" value="P:aerobic electron transport chain"/>
    <property type="evidence" value="ECO:0007669"/>
    <property type="project" value="TreeGrafter"/>
</dbReference>
<dbReference type="GO" id="GO:0009055">
    <property type="term" value="F:electron transfer activity"/>
    <property type="evidence" value="ECO:0007669"/>
    <property type="project" value="TreeGrafter"/>
</dbReference>
<keyword evidence="11" id="KW-0472">Membrane</keyword>
<keyword evidence="6" id="KW-0812">Transmembrane</keyword>
<dbReference type="PANTHER" id="PTHR43141">
    <property type="entry name" value="CYTOCHROME BD2 SUBUNIT II"/>
    <property type="match status" value="1"/>
</dbReference>
<dbReference type="PIRSF" id="PIRSF000267">
    <property type="entry name" value="Cyt_oxidse_sub2"/>
    <property type="match status" value="1"/>
</dbReference>
<dbReference type="PANTHER" id="PTHR43141:SF5">
    <property type="entry name" value="CYTOCHROME BD-I UBIQUINOL OXIDASE SUBUNIT 2"/>
    <property type="match status" value="1"/>
</dbReference>
<protein>
    <submittedName>
        <fullName evidence="12">Cytochrome c oxidase assembly protein</fullName>
    </submittedName>
</protein>
<dbReference type="NCBIfam" id="TIGR00203">
    <property type="entry name" value="cydB"/>
    <property type="match status" value="1"/>
</dbReference>
<evidence type="ECO:0000256" key="1">
    <source>
        <dbReference type="ARBA" id="ARBA00004651"/>
    </source>
</evidence>
<evidence type="ECO:0000256" key="4">
    <source>
        <dbReference type="ARBA" id="ARBA00022475"/>
    </source>
</evidence>
<keyword evidence="9" id="KW-1133">Transmembrane helix</keyword>
<sequence>METLWFIVISLMLAAYVVLDGFDFGAGILHLFVARTDAERRTVLGAIGPVWDGNEVWLISSGGVIVFAFPRAYAAGFSGFYLPLMMVLWLLILRGLSIEFRSKEESPLWRSLWDGLFFVSSTLMAIVLGAALGNLIRGVPLDQTGYFSGPLFTNFQLGPHPGVLDWYTVSVGVLALLVLTLHGALYLIWKTPGEVNRRSRVAANVLWPAVLAVGIAVTVMTQHVQPLIFHNLAARPWIWPLALLVPASLAAILFLLKQKRELPAFLASVVFIAMLLASTAAGAFPNILISTLAPAYTVTVFNGSSGALGLRLGVTIWSIAIVLAIGYFVYLFHSFRGKVDVETDPHGH</sequence>
<evidence type="ECO:0000256" key="6">
    <source>
        <dbReference type="ARBA" id="ARBA00022692"/>
    </source>
</evidence>
<evidence type="ECO:0000256" key="2">
    <source>
        <dbReference type="ARBA" id="ARBA00007543"/>
    </source>
</evidence>
<evidence type="ECO:0000313" key="12">
    <source>
        <dbReference type="EMBL" id="BDI28613.1"/>
    </source>
</evidence>
<dbReference type="AlphaFoldDB" id="A0A402D1L3"/>
<evidence type="ECO:0000256" key="8">
    <source>
        <dbReference type="ARBA" id="ARBA00022982"/>
    </source>
</evidence>
<dbReference type="GO" id="GO:0005886">
    <property type="term" value="C:plasma membrane"/>
    <property type="evidence" value="ECO:0007669"/>
    <property type="project" value="UniProtKB-SubCell"/>
</dbReference>
<keyword evidence="4" id="KW-1003">Cell membrane</keyword>
<dbReference type="KEGG" id="ccot:CCAX7_006640"/>
<name>A0A402D1L3_9BACT</name>
<comment type="subcellular location">
    <subcellularLocation>
        <location evidence="1">Cell membrane</location>
        <topology evidence="1">Multi-pass membrane protein</topology>
    </subcellularLocation>
</comment>
<dbReference type="RefSeq" id="WP_119323372.1">
    <property type="nucleotide sequence ID" value="NZ_AP025739.1"/>
</dbReference>
<organism evidence="12 13">
    <name type="scientific">Capsulimonas corticalis</name>
    <dbReference type="NCBI Taxonomy" id="2219043"/>
    <lineage>
        <taxon>Bacteria</taxon>
        <taxon>Bacillati</taxon>
        <taxon>Armatimonadota</taxon>
        <taxon>Armatimonadia</taxon>
        <taxon>Capsulimonadales</taxon>
        <taxon>Capsulimonadaceae</taxon>
        <taxon>Capsulimonas</taxon>
    </lineage>
</organism>
<evidence type="ECO:0000256" key="11">
    <source>
        <dbReference type="ARBA" id="ARBA00023136"/>
    </source>
</evidence>
<evidence type="ECO:0000256" key="10">
    <source>
        <dbReference type="ARBA" id="ARBA00023004"/>
    </source>
</evidence>
<dbReference type="InterPro" id="IPR003317">
    <property type="entry name" value="Cyt-d_oxidase_su2"/>
</dbReference>
<keyword evidence="10" id="KW-0408">Iron</keyword>